<proteinExistence type="predicted"/>
<dbReference type="PIRSF" id="PIRSF010219">
    <property type="entry name" value="UCP010219"/>
    <property type="match status" value="1"/>
</dbReference>
<keyword evidence="1" id="KW-0472">Membrane</keyword>
<dbReference type="Pfam" id="PF11361">
    <property type="entry name" value="DUF3159"/>
    <property type="match status" value="1"/>
</dbReference>
<keyword evidence="1" id="KW-1133">Transmembrane helix</keyword>
<protein>
    <submittedName>
        <fullName evidence="2">DUF3159 domain-containing protein</fullName>
    </submittedName>
</protein>
<organism evidence="2 3">
    <name type="scientific">Kocuria subflava</name>
    <dbReference type="NCBI Taxonomy" id="1736139"/>
    <lineage>
        <taxon>Bacteria</taxon>
        <taxon>Bacillati</taxon>
        <taxon>Actinomycetota</taxon>
        <taxon>Actinomycetes</taxon>
        <taxon>Micrococcales</taxon>
        <taxon>Micrococcaceae</taxon>
        <taxon>Kocuria</taxon>
    </lineage>
</organism>
<dbReference type="AlphaFoldDB" id="A0A846TXB1"/>
<feature type="transmembrane region" description="Helical" evidence="1">
    <location>
        <begin position="65"/>
        <end position="83"/>
    </location>
</feature>
<evidence type="ECO:0000313" key="3">
    <source>
        <dbReference type="Proteomes" id="UP000521379"/>
    </source>
</evidence>
<evidence type="ECO:0000256" key="1">
    <source>
        <dbReference type="SAM" id="Phobius"/>
    </source>
</evidence>
<feature type="transmembrane region" description="Helical" evidence="1">
    <location>
        <begin position="103"/>
        <end position="125"/>
    </location>
</feature>
<accession>A0A846TXB1</accession>
<name>A0A846TXB1_9MICC</name>
<keyword evidence="1" id="KW-0812">Transmembrane</keyword>
<feature type="transmembrane region" description="Helical" evidence="1">
    <location>
        <begin position="29"/>
        <end position="58"/>
    </location>
</feature>
<feature type="transmembrane region" description="Helical" evidence="1">
    <location>
        <begin position="145"/>
        <end position="165"/>
    </location>
</feature>
<gene>
    <name evidence="2" type="ORF">GTW58_03010</name>
</gene>
<feature type="transmembrane region" description="Helical" evidence="1">
    <location>
        <begin position="171"/>
        <end position="194"/>
    </location>
</feature>
<keyword evidence="3" id="KW-1185">Reference proteome</keyword>
<comment type="caution">
    <text evidence="2">The sequence shown here is derived from an EMBL/GenBank/DDBJ whole genome shotgun (WGS) entry which is preliminary data.</text>
</comment>
<sequence length="203" mass="21839">MRRTADGHLDVMHAIGGWRGLTEALLPGALFLTVLIITNQLGTALVGALAVAVVFTVVRLVQRQTLVQAVSGLIGVGVCALFANTTGEARDYYTPGFFINAAYGLVLLISMAVRWPILGVVFGYIRGEGTGWRADPLRMKAYRLATGFVVAMFAARLAVQLPLYFADDVAALGIARLVMGVPLYAMVLWLAWMVSRPQASAVR</sequence>
<reference evidence="2 3" key="1">
    <citation type="submission" date="2020-02" db="EMBL/GenBank/DDBJ databases">
        <authorList>
            <person name="Sun Q."/>
        </authorList>
    </citation>
    <scope>NUCLEOTIDE SEQUENCE [LARGE SCALE GENOMIC DNA]</scope>
    <source>
        <strain evidence="2 3">YIM 13062</strain>
    </source>
</reference>
<dbReference type="Proteomes" id="UP000521379">
    <property type="component" value="Unassembled WGS sequence"/>
</dbReference>
<dbReference type="EMBL" id="JAAVUN010000003">
    <property type="protein sequence ID" value="NKE08935.1"/>
    <property type="molecule type" value="Genomic_DNA"/>
</dbReference>
<dbReference type="InterPro" id="IPR016566">
    <property type="entry name" value="UCP010219"/>
</dbReference>
<evidence type="ECO:0000313" key="2">
    <source>
        <dbReference type="EMBL" id="NKE08935.1"/>
    </source>
</evidence>